<evidence type="ECO:0000313" key="4">
    <source>
        <dbReference type="EMBL" id="KAE9115838.1"/>
    </source>
</evidence>
<organism evidence="2 10">
    <name type="scientific">Phytophthora fragariae</name>
    <dbReference type="NCBI Taxonomy" id="53985"/>
    <lineage>
        <taxon>Eukaryota</taxon>
        <taxon>Sar</taxon>
        <taxon>Stramenopiles</taxon>
        <taxon>Oomycota</taxon>
        <taxon>Peronosporomycetes</taxon>
        <taxon>Peronosporales</taxon>
        <taxon>Peronosporaceae</taxon>
        <taxon>Phytophthora</taxon>
    </lineage>
</organism>
<evidence type="ECO:0000313" key="15">
    <source>
        <dbReference type="Proteomes" id="UP000441208"/>
    </source>
</evidence>
<proteinExistence type="predicted"/>
<dbReference type="Proteomes" id="UP000488956">
    <property type="component" value="Unassembled WGS sequence"/>
</dbReference>
<sequence>MKTAHLALTVFRLIAVAGAIALSDGGVLGPTTMLFLMVLVGKRCGQEKSVVWKWNLNEVG</sequence>
<evidence type="ECO:0000313" key="17">
    <source>
        <dbReference type="Proteomes" id="UP000488956"/>
    </source>
</evidence>
<dbReference type="EMBL" id="QXGB01000453">
    <property type="protein sequence ID" value="KAE9214326.1"/>
    <property type="molecule type" value="Genomic_DNA"/>
</dbReference>
<dbReference type="EMBL" id="QXGA01000433">
    <property type="protein sequence ID" value="KAE9146026.1"/>
    <property type="molecule type" value="Genomic_DNA"/>
</dbReference>
<dbReference type="EMBL" id="QXGE01000430">
    <property type="protein sequence ID" value="KAE9312708.1"/>
    <property type="molecule type" value="Genomic_DNA"/>
</dbReference>
<evidence type="ECO:0000313" key="7">
    <source>
        <dbReference type="EMBL" id="KAE9237004.1"/>
    </source>
</evidence>
<dbReference type="EMBL" id="QXFY01000439">
    <property type="protein sequence ID" value="KAE9344347.1"/>
    <property type="molecule type" value="Genomic_DNA"/>
</dbReference>
<comment type="caution">
    <text evidence="2">The sequence shown here is derived from an EMBL/GenBank/DDBJ whole genome shotgun (WGS) entry which is preliminary data.</text>
</comment>
<dbReference type="EMBL" id="QXFZ01000459">
    <property type="protein sequence ID" value="KAE9115580.1"/>
    <property type="molecule type" value="Genomic_DNA"/>
</dbReference>
<dbReference type="Proteomes" id="UP000440367">
    <property type="component" value="Unassembled WGS sequence"/>
</dbReference>
<reference evidence="10 11" key="1">
    <citation type="submission" date="2018-08" db="EMBL/GenBank/DDBJ databases">
        <title>Genomic investigation of the strawberry pathogen Phytophthora fragariae indicates pathogenicity is determined by transcriptional variation in three key races.</title>
        <authorList>
            <person name="Adams T.M."/>
            <person name="Armitage A.D."/>
            <person name="Sobczyk M.K."/>
            <person name="Bates H.J."/>
            <person name="Dunwell J.M."/>
            <person name="Nellist C.F."/>
            <person name="Harrison R.J."/>
        </authorList>
    </citation>
    <scope>NUCLEOTIDE SEQUENCE [LARGE SCALE GENOMIC DNA]</scope>
    <source>
        <strain evidence="8 12">A4</strain>
        <strain evidence="7 13">BC-1</strain>
        <strain evidence="6 11">NOV-27</strain>
        <strain evidence="5 14">NOV-5</strain>
        <strain evidence="3 15">NOV-71</strain>
        <strain evidence="9 16">NOV-77</strain>
        <strain evidence="2 10">NOV-9</strain>
        <strain evidence="4 17">ONT-3</strain>
    </source>
</reference>
<dbReference type="Proteomes" id="UP000486351">
    <property type="component" value="Unassembled WGS sequence"/>
</dbReference>
<evidence type="ECO:0000313" key="10">
    <source>
        <dbReference type="Proteomes" id="UP000429523"/>
    </source>
</evidence>
<gene>
    <name evidence="8" type="ORF">PF001_g9096</name>
    <name evidence="7" type="ORF">PF002_g11079</name>
    <name evidence="6" type="ORF">PF005_g9869</name>
    <name evidence="5" type="ORF">PF006_g9167</name>
    <name evidence="3" type="ORF">PF007_g9971</name>
    <name evidence="9" type="ORF">PF008_g9267</name>
    <name evidence="2" type="ORF">PF009_g11002</name>
    <name evidence="4" type="ORF">PF010_g9178</name>
</gene>
<evidence type="ECO:0000313" key="3">
    <source>
        <dbReference type="EMBL" id="KAE9115580.1"/>
    </source>
</evidence>
<evidence type="ECO:0000313" key="5">
    <source>
        <dbReference type="EMBL" id="KAE9146026.1"/>
    </source>
</evidence>
<dbReference type="EMBL" id="QXGD01000498">
    <property type="protein sequence ID" value="KAE9237004.1"/>
    <property type="molecule type" value="Genomic_DNA"/>
</dbReference>
<evidence type="ECO:0000313" key="11">
    <source>
        <dbReference type="Proteomes" id="UP000433483"/>
    </source>
</evidence>
<evidence type="ECO:0000313" key="8">
    <source>
        <dbReference type="EMBL" id="KAE9312708.1"/>
    </source>
</evidence>
<evidence type="ECO:0000313" key="2">
    <source>
        <dbReference type="EMBL" id="KAE8939148.1"/>
    </source>
</evidence>
<dbReference type="Proteomes" id="UP000433483">
    <property type="component" value="Unassembled WGS sequence"/>
</dbReference>
<dbReference type="Proteomes" id="UP000440732">
    <property type="component" value="Unassembled WGS sequence"/>
</dbReference>
<evidence type="ECO:0000313" key="16">
    <source>
        <dbReference type="Proteomes" id="UP000486351"/>
    </source>
</evidence>
<evidence type="ECO:0000313" key="6">
    <source>
        <dbReference type="EMBL" id="KAE9214326.1"/>
    </source>
</evidence>
<protein>
    <submittedName>
        <fullName evidence="2">Uncharacterized protein</fullName>
    </submittedName>
</protein>
<keyword evidence="1" id="KW-0732">Signal</keyword>
<feature type="signal peptide" evidence="1">
    <location>
        <begin position="1"/>
        <end position="19"/>
    </location>
</feature>
<dbReference type="Proteomes" id="UP000437068">
    <property type="component" value="Unassembled WGS sequence"/>
</dbReference>
<feature type="chain" id="PRO_5036163776" evidence="1">
    <location>
        <begin position="20"/>
        <end position="60"/>
    </location>
</feature>
<dbReference type="EMBL" id="QXGF01000509">
    <property type="protein sequence ID" value="KAE8939148.1"/>
    <property type="molecule type" value="Genomic_DNA"/>
</dbReference>
<dbReference type="EMBL" id="QXFX01000434">
    <property type="protein sequence ID" value="KAE9115838.1"/>
    <property type="molecule type" value="Genomic_DNA"/>
</dbReference>
<evidence type="ECO:0000313" key="13">
    <source>
        <dbReference type="Proteomes" id="UP000440367"/>
    </source>
</evidence>
<evidence type="ECO:0000313" key="14">
    <source>
        <dbReference type="Proteomes" id="UP000440732"/>
    </source>
</evidence>
<accession>A0A6A3FAK0</accession>
<evidence type="ECO:0000313" key="9">
    <source>
        <dbReference type="EMBL" id="KAE9344347.1"/>
    </source>
</evidence>
<dbReference type="Proteomes" id="UP000441208">
    <property type="component" value="Unassembled WGS sequence"/>
</dbReference>
<keyword evidence="11" id="KW-1185">Reference proteome</keyword>
<evidence type="ECO:0000256" key="1">
    <source>
        <dbReference type="SAM" id="SignalP"/>
    </source>
</evidence>
<evidence type="ECO:0000313" key="12">
    <source>
        <dbReference type="Proteomes" id="UP000437068"/>
    </source>
</evidence>
<dbReference type="Proteomes" id="UP000429523">
    <property type="component" value="Unassembled WGS sequence"/>
</dbReference>
<dbReference type="AlphaFoldDB" id="A0A6A3FAK0"/>
<name>A0A6A3FAK0_9STRA</name>